<sequence>MSAETRHPSPYAVRCTGDTLDGPGRFPCGIVYL</sequence>
<dbReference type="EMBL" id="LAZR01023500">
    <property type="protein sequence ID" value="KKL78308.1"/>
    <property type="molecule type" value="Genomic_DNA"/>
</dbReference>
<reference evidence="1" key="1">
    <citation type="journal article" date="2015" name="Nature">
        <title>Complex archaea that bridge the gap between prokaryotes and eukaryotes.</title>
        <authorList>
            <person name="Spang A."/>
            <person name="Saw J.H."/>
            <person name="Jorgensen S.L."/>
            <person name="Zaremba-Niedzwiedzka K."/>
            <person name="Martijn J."/>
            <person name="Lind A.E."/>
            <person name="van Eijk R."/>
            <person name="Schleper C."/>
            <person name="Guy L."/>
            <person name="Ettema T.J."/>
        </authorList>
    </citation>
    <scope>NUCLEOTIDE SEQUENCE</scope>
</reference>
<gene>
    <name evidence="1" type="ORF">LCGC14_2026180</name>
</gene>
<organism evidence="1">
    <name type="scientific">marine sediment metagenome</name>
    <dbReference type="NCBI Taxonomy" id="412755"/>
    <lineage>
        <taxon>unclassified sequences</taxon>
        <taxon>metagenomes</taxon>
        <taxon>ecological metagenomes</taxon>
    </lineage>
</organism>
<comment type="caution">
    <text evidence="1">The sequence shown here is derived from an EMBL/GenBank/DDBJ whole genome shotgun (WGS) entry which is preliminary data.</text>
</comment>
<proteinExistence type="predicted"/>
<accession>A0A0F9EW26</accession>
<dbReference type="AlphaFoldDB" id="A0A0F9EW26"/>
<evidence type="ECO:0000313" key="1">
    <source>
        <dbReference type="EMBL" id="KKL78308.1"/>
    </source>
</evidence>
<protein>
    <submittedName>
        <fullName evidence="1">Uncharacterized protein</fullName>
    </submittedName>
</protein>
<name>A0A0F9EW26_9ZZZZ</name>
<feature type="non-terminal residue" evidence="1">
    <location>
        <position position="33"/>
    </location>
</feature>